<keyword evidence="4" id="KW-0653">Protein transport</keyword>
<feature type="region of interest" description="Disordered" evidence="6">
    <location>
        <begin position="813"/>
        <end position="897"/>
    </location>
</feature>
<dbReference type="EMBL" id="AVOT02000018">
    <property type="protein sequence ID" value="MBW0460462.1"/>
    <property type="molecule type" value="Genomic_DNA"/>
</dbReference>
<feature type="domain" description="Clathrin/coatomer adaptor adaptin-like N-terminal" evidence="7">
    <location>
        <begin position="80"/>
        <end position="649"/>
    </location>
</feature>
<name>A0A9Q3B874_9BASI</name>
<accession>A0A9Q3B874</accession>
<feature type="compositionally biased region" description="Acidic residues" evidence="6">
    <location>
        <begin position="870"/>
        <end position="890"/>
    </location>
</feature>
<dbReference type="InterPro" id="IPR011989">
    <property type="entry name" value="ARM-like"/>
</dbReference>
<evidence type="ECO:0000256" key="1">
    <source>
        <dbReference type="ARBA" id="ARBA00004308"/>
    </source>
</evidence>
<evidence type="ECO:0000313" key="8">
    <source>
        <dbReference type="EMBL" id="MBW0460462.1"/>
    </source>
</evidence>
<gene>
    <name evidence="8" type="ORF">O181_000177</name>
</gene>
<dbReference type="PANTHER" id="PTHR11134">
    <property type="entry name" value="ADAPTOR COMPLEX SUBUNIT BETA FAMILY MEMBER"/>
    <property type="match status" value="1"/>
</dbReference>
<comment type="caution">
    <text evidence="8">The sequence shown here is derived from an EMBL/GenBank/DDBJ whole genome shotgun (WGS) entry which is preliminary data.</text>
</comment>
<dbReference type="InterPro" id="IPR016024">
    <property type="entry name" value="ARM-type_fold"/>
</dbReference>
<protein>
    <recommendedName>
        <fullName evidence="7">Clathrin/coatomer adaptor adaptin-like N-terminal domain-containing protein</fullName>
    </recommendedName>
</protein>
<keyword evidence="9" id="KW-1185">Reference proteome</keyword>
<dbReference type="InterPro" id="IPR002553">
    <property type="entry name" value="Clathrin/coatomer_adapt-like_N"/>
</dbReference>
<dbReference type="GO" id="GO:0006886">
    <property type="term" value="P:intracellular protein transport"/>
    <property type="evidence" value="ECO:0007669"/>
    <property type="project" value="InterPro"/>
</dbReference>
<feature type="compositionally biased region" description="Low complexity" evidence="6">
    <location>
        <begin position="849"/>
        <end position="858"/>
    </location>
</feature>
<comment type="similarity">
    <text evidence="2">Belongs to the adaptor complexes large subunit family.</text>
</comment>
<dbReference type="InterPro" id="IPR026739">
    <property type="entry name" value="AP_beta"/>
</dbReference>
<feature type="compositionally biased region" description="Polar residues" evidence="6">
    <location>
        <begin position="813"/>
        <end position="829"/>
    </location>
</feature>
<evidence type="ECO:0000256" key="2">
    <source>
        <dbReference type="ARBA" id="ARBA00006613"/>
    </source>
</evidence>
<dbReference type="OrthoDB" id="10254310at2759"/>
<sequence length="897" mass="101481">MDLSSLATHAQRLSARLSENLAERSKDLGLDPEYNLANPSSSLTNKLPIFAHAQGLLANSIRLWDRLPEISSPTGEIETKRLLSSKSEPDRVEGLKRVILMMSRNRPVLSFFPFVTNCLHSPSSNLGQSNHPSRSDAFAIRHLVSIYLLNHSYLAPDLALLSVNAWQKDLVDPSPIIRSLALRTLAGMGLESVLPLVVITIEKLVNDPNWLVKRTVAEAVITVHNMDSETYNSKLIDGPLKRLLQDRSPLVVGVALLSWESICPNRWDLLHKNFRFYCWVLADLEENGQHILIRVLTRYIRQHFTNPNLSTDVVDPDLDKFLNSLSALFKSRSTPIIIAATNAFIYLAPQNRLLTFVPDLIRLVEENSAQGQDESLLIILRHIYHIIQFTSKTLQAHLFLEYFQNFMIFSASDSQAVKMAKLEILTSFVSHDPNSQISSTLLSELKFYSYDSDLKFVRQVIRTIGEVAILANDQARQEALNLLIELLKSNQSTKVCESIKVLRFLLSSHLDASIALLPKLDSLMADLTHLIQSDKLKQDSTRANLYWLIAQVNFGARELNHQYPNFFKYALSRFVVEGMRSKLQILSLVSKTLLLTTIRQQEAESPSSVLFGQRRVYLLGFEHIMRLARYDTNFSIRDRARYLQGLFMSTHGLMVDQTASKMVEVFKNETHQEGLTLLSEEAAFAQGHQIVPSQNPLLQLPDAPNKIELKELNKILFLSTLPQVTRFQLLAGLKGYEPNSLFSMIGLATDADDDVSGSLSWAHLAWKTIPPWTTMPLDSSSRDPEEEYNVEILNGLSQSRINQPVLYNSSELTRQSLPKSAADTPSYQQHKQREKVVLIPTDEDSQGFQTTNNTQTGGYRNLEDFLQSSSEEDSNDDDEDEDEDEDEDNETDSRSEN</sequence>
<dbReference type="GO" id="GO:0030117">
    <property type="term" value="C:membrane coat"/>
    <property type="evidence" value="ECO:0007669"/>
    <property type="project" value="InterPro"/>
</dbReference>
<evidence type="ECO:0000313" key="9">
    <source>
        <dbReference type="Proteomes" id="UP000765509"/>
    </source>
</evidence>
<dbReference type="AlphaFoldDB" id="A0A9Q3B874"/>
<keyword evidence="3" id="KW-0813">Transport</keyword>
<dbReference type="Gene3D" id="1.25.10.10">
    <property type="entry name" value="Leucine-rich Repeat Variant"/>
    <property type="match status" value="1"/>
</dbReference>
<dbReference type="Proteomes" id="UP000765509">
    <property type="component" value="Unassembled WGS sequence"/>
</dbReference>
<reference evidence="8" key="1">
    <citation type="submission" date="2021-03" db="EMBL/GenBank/DDBJ databases">
        <title>Draft genome sequence of rust myrtle Austropuccinia psidii MF-1, a brazilian biotype.</title>
        <authorList>
            <person name="Quecine M.C."/>
            <person name="Pachon D.M.R."/>
            <person name="Bonatelli M.L."/>
            <person name="Correr F.H."/>
            <person name="Franceschini L.M."/>
            <person name="Leite T.F."/>
            <person name="Margarido G.R.A."/>
            <person name="Almeida C.A."/>
            <person name="Ferrarezi J.A."/>
            <person name="Labate C.A."/>
        </authorList>
    </citation>
    <scope>NUCLEOTIDE SEQUENCE</scope>
    <source>
        <strain evidence="8">MF-1</strain>
    </source>
</reference>
<evidence type="ECO:0000256" key="5">
    <source>
        <dbReference type="ARBA" id="ARBA00023136"/>
    </source>
</evidence>
<evidence type="ECO:0000256" key="6">
    <source>
        <dbReference type="SAM" id="MobiDB-lite"/>
    </source>
</evidence>
<keyword evidence="5" id="KW-0472">Membrane</keyword>
<dbReference type="Pfam" id="PF01602">
    <property type="entry name" value="Adaptin_N"/>
    <property type="match status" value="1"/>
</dbReference>
<evidence type="ECO:0000256" key="4">
    <source>
        <dbReference type="ARBA" id="ARBA00022927"/>
    </source>
</evidence>
<organism evidence="8 9">
    <name type="scientific">Austropuccinia psidii MF-1</name>
    <dbReference type="NCBI Taxonomy" id="1389203"/>
    <lineage>
        <taxon>Eukaryota</taxon>
        <taxon>Fungi</taxon>
        <taxon>Dikarya</taxon>
        <taxon>Basidiomycota</taxon>
        <taxon>Pucciniomycotina</taxon>
        <taxon>Pucciniomycetes</taxon>
        <taxon>Pucciniales</taxon>
        <taxon>Sphaerophragmiaceae</taxon>
        <taxon>Austropuccinia</taxon>
    </lineage>
</organism>
<proteinExistence type="inferred from homology"/>
<evidence type="ECO:0000259" key="7">
    <source>
        <dbReference type="Pfam" id="PF01602"/>
    </source>
</evidence>
<comment type="subcellular location">
    <subcellularLocation>
        <location evidence="1">Endomembrane system</location>
    </subcellularLocation>
</comment>
<dbReference type="SUPFAM" id="SSF48371">
    <property type="entry name" value="ARM repeat"/>
    <property type="match status" value="1"/>
</dbReference>
<evidence type="ECO:0000256" key="3">
    <source>
        <dbReference type="ARBA" id="ARBA00022448"/>
    </source>
</evidence>
<dbReference type="GO" id="GO:0012505">
    <property type="term" value="C:endomembrane system"/>
    <property type="evidence" value="ECO:0007669"/>
    <property type="project" value="UniProtKB-SubCell"/>
</dbReference>
<dbReference type="GO" id="GO:0016192">
    <property type="term" value="P:vesicle-mediated transport"/>
    <property type="evidence" value="ECO:0007669"/>
    <property type="project" value="InterPro"/>
</dbReference>